<dbReference type="Pfam" id="PF12833">
    <property type="entry name" value="HTH_18"/>
    <property type="match status" value="1"/>
</dbReference>
<evidence type="ECO:0000313" key="7">
    <source>
        <dbReference type="Proteomes" id="UP000253769"/>
    </source>
</evidence>
<dbReference type="Pfam" id="PF02311">
    <property type="entry name" value="AraC_binding"/>
    <property type="match status" value="1"/>
</dbReference>
<dbReference type="PROSITE" id="PS01124">
    <property type="entry name" value="HTH_ARAC_FAMILY_2"/>
    <property type="match status" value="1"/>
</dbReference>
<dbReference type="Gene3D" id="1.10.10.60">
    <property type="entry name" value="Homeodomain-like"/>
    <property type="match status" value="2"/>
</dbReference>
<dbReference type="SUPFAM" id="SSF46689">
    <property type="entry name" value="Homeodomain-like"/>
    <property type="match status" value="2"/>
</dbReference>
<dbReference type="AlphaFoldDB" id="A0A369WG16"/>
<dbReference type="GO" id="GO:0003700">
    <property type="term" value="F:DNA-binding transcription factor activity"/>
    <property type="evidence" value="ECO:0007669"/>
    <property type="project" value="InterPro"/>
</dbReference>
<dbReference type="Proteomes" id="UP000253769">
    <property type="component" value="Unassembled WGS sequence"/>
</dbReference>
<keyword evidence="4" id="KW-0804">Transcription</keyword>
<name>A0A369WG16_9GAMM</name>
<dbReference type="SMART" id="SM00342">
    <property type="entry name" value="HTH_ARAC"/>
    <property type="match status" value="1"/>
</dbReference>
<dbReference type="InterPro" id="IPR018062">
    <property type="entry name" value="HTH_AraC-typ_CS"/>
</dbReference>
<dbReference type="InterPro" id="IPR018060">
    <property type="entry name" value="HTH_AraC"/>
</dbReference>
<evidence type="ECO:0000256" key="4">
    <source>
        <dbReference type="ARBA" id="ARBA00023163"/>
    </source>
</evidence>
<dbReference type="EMBL" id="QQOH01000005">
    <property type="protein sequence ID" value="RDE18405.1"/>
    <property type="molecule type" value="Genomic_DNA"/>
</dbReference>
<dbReference type="GO" id="GO:0043565">
    <property type="term" value="F:sequence-specific DNA binding"/>
    <property type="evidence" value="ECO:0007669"/>
    <property type="project" value="InterPro"/>
</dbReference>
<keyword evidence="7" id="KW-1185">Reference proteome</keyword>
<keyword evidence="2" id="KW-0238">DNA-binding</keyword>
<evidence type="ECO:0000256" key="2">
    <source>
        <dbReference type="ARBA" id="ARBA00023125"/>
    </source>
</evidence>
<dbReference type="PANTHER" id="PTHR46796:SF2">
    <property type="entry name" value="TRANSCRIPTIONAL REGULATORY PROTEIN"/>
    <property type="match status" value="1"/>
</dbReference>
<proteinExistence type="predicted"/>
<dbReference type="InterPro" id="IPR037923">
    <property type="entry name" value="HTH-like"/>
</dbReference>
<dbReference type="InterPro" id="IPR009057">
    <property type="entry name" value="Homeodomain-like_sf"/>
</dbReference>
<organism evidence="6 7">
    <name type="scientific">Motiliproteus coralliicola</name>
    <dbReference type="NCBI Taxonomy" id="2283196"/>
    <lineage>
        <taxon>Bacteria</taxon>
        <taxon>Pseudomonadati</taxon>
        <taxon>Pseudomonadota</taxon>
        <taxon>Gammaproteobacteria</taxon>
        <taxon>Oceanospirillales</taxon>
        <taxon>Oceanospirillaceae</taxon>
        <taxon>Motiliproteus</taxon>
    </lineage>
</organism>
<protein>
    <submittedName>
        <fullName evidence="6">AraC family transcriptional regulator</fullName>
    </submittedName>
</protein>
<dbReference type="PANTHER" id="PTHR46796">
    <property type="entry name" value="HTH-TYPE TRANSCRIPTIONAL ACTIVATOR RHAS-RELATED"/>
    <property type="match status" value="1"/>
</dbReference>
<accession>A0A369WG16</accession>
<keyword evidence="1" id="KW-0805">Transcription regulation</keyword>
<dbReference type="OrthoDB" id="9809338at2"/>
<evidence type="ECO:0000259" key="5">
    <source>
        <dbReference type="PROSITE" id="PS01124"/>
    </source>
</evidence>
<dbReference type="SUPFAM" id="SSF51215">
    <property type="entry name" value="Regulatory protein AraC"/>
    <property type="match status" value="1"/>
</dbReference>
<evidence type="ECO:0000256" key="1">
    <source>
        <dbReference type="ARBA" id="ARBA00023015"/>
    </source>
</evidence>
<keyword evidence="3" id="KW-0010">Activator</keyword>
<dbReference type="Gene3D" id="2.60.120.10">
    <property type="entry name" value="Jelly Rolls"/>
    <property type="match status" value="1"/>
</dbReference>
<comment type="caution">
    <text evidence="6">The sequence shown here is derived from an EMBL/GenBank/DDBJ whole genome shotgun (WGS) entry which is preliminary data.</text>
</comment>
<dbReference type="PROSITE" id="PS00041">
    <property type="entry name" value="HTH_ARAC_FAMILY_1"/>
    <property type="match status" value="1"/>
</dbReference>
<evidence type="ECO:0000256" key="3">
    <source>
        <dbReference type="ARBA" id="ARBA00023159"/>
    </source>
</evidence>
<dbReference type="InterPro" id="IPR050204">
    <property type="entry name" value="AraC_XylS_family_regulators"/>
</dbReference>
<reference evidence="6 7" key="1">
    <citation type="submission" date="2018-07" db="EMBL/GenBank/DDBJ databases">
        <title>Motiliproteus coralliicola sp. nov., a bacterium isolated from Coral.</title>
        <authorList>
            <person name="Wang G."/>
        </authorList>
    </citation>
    <scope>NUCLEOTIDE SEQUENCE [LARGE SCALE GENOMIC DNA]</scope>
    <source>
        <strain evidence="6 7">C34</strain>
    </source>
</reference>
<evidence type="ECO:0000313" key="6">
    <source>
        <dbReference type="EMBL" id="RDE18405.1"/>
    </source>
</evidence>
<feature type="domain" description="HTH araC/xylS-type" evidence="5">
    <location>
        <begin position="176"/>
        <end position="273"/>
    </location>
</feature>
<sequence>MPLPPSTKQIDQHYQHFTALPQLGLRSTSGSTQGYKAHSHPQLSIGAVIDGQTCLTIDGGQHLIGTGELVIIEPERVHACNPIDGQSRSYHMLYVDNHWCLERLSRLYQKPTRRFNCDQRRIDNPELFKRYLALIDQLQQQRYKQAETTLEALALELLSRWCSPAEIDDSADGLEQRLRRRLLDDIAQPPSLDLLAVEFGRSKESLIRRFGQAFGITPKAFITNARIEQAKLLLQNNAPLVEVAMAVGFSDQSQFHRAFVNYTASTPRQYQQSRSIFDNND</sequence>
<dbReference type="InterPro" id="IPR014710">
    <property type="entry name" value="RmlC-like_jellyroll"/>
</dbReference>
<dbReference type="InterPro" id="IPR003313">
    <property type="entry name" value="AraC-bd"/>
</dbReference>
<gene>
    <name evidence="6" type="ORF">DV711_17290</name>
</gene>